<protein>
    <submittedName>
        <fullName evidence="2">Uncharacterized protein</fullName>
    </submittedName>
</protein>
<dbReference type="EMBL" id="HBUF01192015">
    <property type="protein sequence ID" value="CAG6658672.1"/>
    <property type="molecule type" value="Transcribed_RNA"/>
</dbReference>
<dbReference type="EMBL" id="HBUF01192016">
    <property type="protein sequence ID" value="CAG6658675.1"/>
    <property type="molecule type" value="Transcribed_RNA"/>
</dbReference>
<accession>A0A8D8RZJ1</accession>
<sequence length="103" mass="10892">MISRGWTVQVVSTGTGMGWSGASVRGAARGGRVTIVSTTMVISVGRVRARSGVTASTGIFDRVCRAATTRPRRPAAPSLLPSRRPCSRPGGSRVRPLDWRPTT</sequence>
<evidence type="ECO:0000256" key="1">
    <source>
        <dbReference type="SAM" id="MobiDB-lite"/>
    </source>
</evidence>
<feature type="region of interest" description="Disordered" evidence="1">
    <location>
        <begin position="70"/>
        <end position="103"/>
    </location>
</feature>
<name>A0A8D8RZJ1_9HEMI</name>
<evidence type="ECO:0000313" key="2">
    <source>
        <dbReference type="EMBL" id="CAG6658672.1"/>
    </source>
</evidence>
<reference evidence="2" key="1">
    <citation type="submission" date="2021-05" db="EMBL/GenBank/DDBJ databases">
        <authorList>
            <person name="Alioto T."/>
            <person name="Alioto T."/>
            <person name="Gomez Garrido J."/>
        </authorList>
    </citation>
    <scope>NUCLEOTIDE SEQUENCE</scope>
</reference>
<organism evidence="2">
    <name type="scientific">Cacopsylla melanoneura</name>
    <dbReference type="NCBI Taxonomy" id="428564"/>
    <lineage>
        <taxon>Eukaryota</taxon>
        <taxon>Metazoa</taxon>
        <taxon>Ecdysozoa</taxon>
        <taxon>Arthropoda</taxon>
        <taxon>Hexapoda</taxon>
        <taxon>Insecta</taxon>
        <taxon>Pterygota</taxon>
        <taxon>Neoptera</taxon>
        <taxon>Paraneoptera</taxon>
        <taxon>Hemiptera</taxon>
        <taxon>Sternorrhyncha</taxon>
        <taxon>Psylloidea</taxon>
        <taxon>Psyllidae</taxon>
        <taxon>Psyllinae</taxon>
        <taxon>Cacopsylla</taxon>
    </lineage>
</organism>
<proteinExistence type="predicted"/>
<feature type="compositionally biased region" description="Low complexity" evidence="1">
    <location>
        <begin position="70"/>
        <end position="94"/>
    </location>
</feature>
<dbReference type="AlphaFoldDB" id="A0A8D8RZJ1"/>